<sequence length="52" mass="5955">MENLAVVQDKLNQINKLLKLALIKEVKVIDIVAKANKKTINLRQKLNLIRTC</sequence>
<gene>
    <name evidence="1" type="ORF">MICAE_590003</name>
</gene>
<proteinExistence type="predicted"/>
<dbReference type="HOGENOM" id="CLU_3081787_0_0_3"/>
<organism evidence="1 2">
    <name type="scientific">Microcystis aeruginosa PCC 9806</name>
    <dbReference type="NCBI Taxonomy" id="1160282"/>
    <lineage>
        <taxon>Bacteria</taxon>
        <taxon>Bacillati</taxon>
        <taxon>Cyanobacteriota</taxon>
        <taxon>Cyanophyceae</taxon>
        <taxon>Oscillatoriophycideae</taxon>
        <taxon>Chroococcales</taxon>
        <taxon>Microcystaceae</taxon>
        <taxon>Microcystis</taxon>
    </lineage>
</organism>
<name>I4H0T6_MICAE</name>
<evidence type="ECO:0000313" key="2">
    <source>
        <dbReference type="Proteomes" id="UP000003273"/>
    </source>
</evidence>
<comment type="caution">
    <text evidence="1">The sequence shown here is derived from an EMBL/GenBank/DDBJ whole genome shotgun (WGS) entry which is preliminary data.</text>
</comment>
<dbReference type="EMBL" id="CAIL01000266">
    <property type="protein sequence ID" value="CCI15660.1"/>
    <property type="molecule type" value="Genomic_DNA"/>
</dbReference>
<accession>I4H0T6</accession>
<reference evidence="1 2" key="1">
    <citation type="submission" date="2012-04" db="EMBL/GenBank/DDBJ databases">
        <authorList>
            <person name="Genoscope - CEA"/>
        </authorList>
    </citation>
    <scope>NUCLEOTIDE SEQUENCE [LARGE SCALE GENOMIC DNA]</scope>
    <source>
        <strain evidence="1 2">9806</strain>
    </source>
</reference>
<protein>
    <submittedName>
        <fullName evidence="1">Uncharacterized protein</fullName>
    </submittedName>
</protein>
<dbReference type="Proteomes" id="UP000003273">
    <property type="component" value="Unassembled WGS sequence"/>
</dbReference>
<evidence type="ECO:0000313" key="1">
    <source>
        <dbReference type="EMBL" id="CCI15660.1"/>
    </source>
</evidence>
<dbReference type="AlphaFoldDB" id="I4H0T6"/>